<dbReference type="EMBL" id="KN837735">
    <property type="protein sequence ID" value="KIJ23277.1"/>
    <property type="molecule type" value="Genomic_DNA"/>
</dbReference>
<reference evidence="2 3" key="1">
    <citation type="submission" date="2014-06" db="EMBL/GenBank/DDBJ databases">
        <title>Evolutionary Origins and Diversification of the Mycorrhizal Mutualists.</title>
        <authorList>
            <consortium name="DOE Joint Genome Institute"/>
            <consortium name="Mycorrhizal Genomics Consortium"/>
            <person name="Kohler A."/>
            <person name="Kuo A."/>
            <person name="Nagy L.G."/>
            <person name="Floudas D."/>
            <person name="Copeland A."/>
            <person name="Barry K.W."/>
            <person name="Cichocki N."/>
            <person name="Veneault-Fourrey C."/>
            <person name="LaButti K."/>
            <person name="Lindquist E.A."/>
            <person name="Lipzen A."/>
            <person name="Lundell T."/>
            <person name="Morin E."/>
            <person name="Murat C."/>
            <person name="Riley R."/>
            <person name="Ohm R."/>
            <person name="Sun H."/>
            <person name="Tunlid A."/>
            <person name="Henrissat B."/>
            <person name="Grigoriev I.V."/>
            <person name="Hibbett D.S."/>
            <person name="Martin F."/>
        </authorList>
    </citation>
    <scope>NUCLEOTIDE SEQUENCE [LARGE SCALE GENOMIC DNA]</scope>
    <source>
        <strain evidence="2 3">SS14</strain>
    </source>
</reference>
<organism evidence="2 3">
    <name type="scientific">Sphaerobolus stellatus (strain SS14)</name>
    <dbReference type="NCBI Taxonomy" id="990650"/>
    <lineage>
        <taxon>Eukaryota</taxon>
        <taxon>Fungi</taxon>
        <taxon>Dikarya</taxon>
        <taxon>Basidiomycota</taxon>
        <taxon>Agaricomycotina</taxon>
        <taxon>Agaricomycetes</taxon>
        <taxon>Phallomycetidae</taxon>
        <taxon>Geastrales</taxon>
        <taxon>Sphaerobolaceae</taxon>
        <taxon>Sphaerobolus</taxon>
    </lineage>
</organism>
<protein>
    <submittedName>
        <fullName evidence="2">Uncharacterized protein</fullName>
    </submittedName>
</protein>
<accession>A0A0C9U2I1</accession>
<keyword evidence="3" id="KW-1185">Reference proteome</keyword>
<keyword evidence="1" id="KW-0472">Membrane</keyword>
<evidence type="ECO:0000313" key="3">
    <source>
        <dbReference type="Proteomes" id="UP000054279"/>
    </source>
</evidence>
<feature type="transmembrane region" description="Helical" evidence="1">
    <location>
        <begin position="37"/>
        <end position="56"/>
    </location>
</feature>
<evidence type="ECO:0000313" key="2">
    <source>
        <dbReference type="EMBL" id="KIJ23277.1"/>
    </source>
</evidence>
<dbReference type="Proteomes" id="UP000054279">
    <property type="component" value="Unassembled WGS sequence"/>
</dbReference>
<gene>
    <name evidence="2" type="ORF">M422DRAFT_56901</name>
</gene>
<dbReference type="OrthoDB" id="3349377at2759"/>
<keyword evidence="1" id="KW-0812">Transmembrane</keyword>
<dbReference type="HOGENOM" id="CLU_1670522_0_0_1"/>
<keyword evidence="1" id="KW-1133">Transmembrane helix</keyword>
<proteinExistence type="predicted"/>
<evidence type="ECO:0000256" key="1">
    <source>
        <dbReference type="SAM" id="Phobius"/>
    </source>
</evidence>
<sequence length="158" mass="18049">MSLITGLGFQYLQGPMQLNTNGNICGPIPASLPSYVYAFWVPPILVEISTFGFVVYKSMERRRNSIPKDWLTARVTLKQVTFKRLTLRFFGPQLPAYELFIPLTFALPSVIGARLLLNFRELLTQDRHEYVVSEIIALKAINQPDQAFILRNGNMERV</sequence>
<name>A0A0C9U2I1_SPHS4</name>
<dbReference type="AlphaFoldDB" id="A0A0C9U2I1"/>